<comment type="caution">
    <text evidence="1">The sequence shown here is derived from an EMBL/GenBank/DDBJ whole genome shotgun (WGS) entry which is preliminary data.</text>
</comment>
<dbReference type="Pfam" id="PF03885">
    <property type="entry name" value="DUF327"/>
    <property type="match status" value="1"/>
</dbReference>
<reference evidence="1" key="1">
    <citation type="journal article" date="2023" name="J. Hazard. Mater.">
        <title>Anaerobic biodegradation of pyrene and benzo[a]pyrene by a new sulfate-reducing Desulforamulus aquiferis strain DSA.</title>
        <authorList>
            <person name="Zhang Z."/>
            <person name="Sun J."/>
            <person name="Gong X."/>
            <person name="Wang C."/>
            <person name="Wang H."/>
        </authorList>
    </citation>
    <scope>NUCLEOTIDE SEQUENCE</scope>
    <source>
        <strain evidence="1">DSA</strain>
    </source>
</reference>
<accession>A0AAW7ZBW1</accession>
<gene>
    <name evidence="1" type="ORF">P6N53_06820</name>
</gene>
<dbReference type="Gene3D" id="1.20.120.490">
    <property type="entry name" value="Hypothetical protein TM1646-like domain"/>
    <property type="match status" value="1"/>
</dbReference>
<dbReference type="InterPro" id="IPR024042">
    <property type="entry name" value="TM1646-like_dom_sf"/>
</dbReference>
<proteinExistence type="predicted"/>
<sequence length="156" mass="17837">MRKIRDNTGIKQMKISSFGNKQSLPKSTAQKTEISKVGQAFSNLLDNAEREGTQGQLMEMVEKIKAAGSRLKMSATEANIRDYKELIKEYLSYVLKNFYKLKHDRSINYSTVFTRVEIINKEVDELTQKLLGQERDNLDIVAEVDRIAGLILDVYS</sequence>
<dbReference type="InterPro" id="IPR005585">
    <property type="entry name" value="DUF327"/>
</dbReference>
<name>A0AAW7ZBW1_9FIRM</name>
<evidence type="ECO:0000313" key="2">
    <source>
        <dbReference type="Proteomes" id="UP001172911"/>
    </source>
</evidence>
<evidence type="ECO:0000313" key="1">
    <source>
        <dbReference type="EMBL" id="MDO7786933.1"/>
    </source>
</evidence>
<dbReference type="SUPFAM" id="SSF158397">
    <property type="entry name" value="TM1646-like"/>
    <property type="match status" value="1"/>
</dbReference>
<dbReference type="Proteomes" id="UP001172911">
    <property type="component" value="Unassembled WGS sequence"/>
</dbReference>
<protein>
    <submittedName>
        <fullName evidence="1">YaaR family protein</fullName>
    </submittedName>
</protein>
<keyword evidence="2" id="KW-1185">Reference proteome</keyword>
<organism evidence="1 2">
    <name type="scientific">Desulforamulus aquiferis</name>
    <dbReference type="NCBI Taxonomy" id="1397668"/>
    <lineage>
        <taxon>Bacteria</taxon>
        <taxon>Bacillati</taxon>
        <taxon>Bacillota</taxon>
        <taxon>Clostridia</taxon>
        <taxon>Eubacteriales</taxon>
        <taxon>Peptococcaceae</taxon>
        <taxon>Desulforamulus</taxon>
    </lineage>
</organism>
<reference evidence="1" key="2">
    <citation type="submission" date="2023-03" db="EMBL/GenBank/DDBJ databases">
        <authorList>
            <person name="Zhang Z."/>
        </authorList>
    </citation>
    <scope>NUCLEOTIDE SEQUENCE</scope>
    <source>
        <strain evidence="1">DSA</strain>
    </source>
</reference>
<dbReference type="EMBL" id="JARPTC010000009">
    <property type="protein sequence ID" value="MDO7786933.1"/>
    <property type="molecule type" value="Genomic_DNA"/>
</dbReference>
<dbReference type="AlphaFoldDB" id="A0AAW7ZBW1"/>